<organism evidence="1 2">
    <name type="scientific">Cupriavidus basilensis</name>
    <dbReference type="NCBI Taxonomy" id="68895"/>
    <lineage>
        <taxon>Bacteria</taxon>
        <taxon>Pseudomonadati</taxon>
        <taxon>Pseudomonadota</taxon>
        <taxon>Betaproteobacteria</taxon>
        <taxon>Burkholderiales</taxon>
        <taxon>Burkholderiaceae</taxon>
        <taxon>Cupriavidus</taxon>
    </lineage>
</organism>
<evidence type="ECO:0000313" key="2">
    <source>
        <dbReference type="Proteomes" id="UP001216674"/>
    </source>
</evidence>
<dbReference type="EMBL" id="JARJLM010000280">
    <property type="protein sequence ID" value="MDF3834530.1"/>
    <property type="molecule type" value="Genomic_DNA"/>
</dbReference>
<dbReference type="Gene3D" id="1.20.1090.10">
    <property type="entry name" value="Dehydroquinate synthase-like - alpha domain"/>
    <property type="match status" value="1"/>
</dbReference>
<name>A0ABT6APJ0_9BURK</name>
<sequence length="62" mass="6846">LLYALNRRLGVPLALRDIGMPEAGLERAARVAADNPYYNPRPVAYDAILDLLTRAWRGDPPG</sequence>
<dbReference type="SUPFAM" id="SSF56796">
    <property type="entry name" value="Dehydroquinate synthase-like"/>
    <property type="match status" value="1"/>
</dbReference>
<comment type="caution">
    <text evidence="1">The sequence shown here is derived from an EMBL/GenBank/DDBJ whole genome shotgun (WGS) entry which is preliminary data.</text>
</comment>
<feature type="non-terminal residue" evidence="1">
    <location>
        <position position="1"/>
    </location>
</feature>
<reference evidence="1 2" key="1">
    <citation type="submission" date="2023-03" db="EMBL/GenBank/DDBJ databases">
        <title>Draft assemblies of triclosan tolerant bacteria isolated from returned activated sludge.</title>
        <authorList>
            <person name="Van Hamelsveld S."/>
        </authorList>
    </citation>
    <scope>NUCLEOTIDE SEQUENCE [LARGE SCALE GENOMIC DNA]</scope>
    <source>
        <strain evidence="1 2">GW210010_S58</strain>
    </source>
</reference>
<protein>
    <submittedName>
        <fullName evidence="1">Maleylacetate reductase</fullName>
    </submittedName>
</protein>
<evidence type="ECO:0000313" key="1">
    <source>
        <dbReference type="EMBL" id="MDF3834530.1"/>
    </source>
</evidence>
<dbReference type="Proteomes" id="UP001216674">
    <property type="component" value="Unassembled WGS sequence"/>
</dbReference>
<keyword evidence="2" id="KW-1185">Reference proteome</keyword>
<gene>
    <name evidence="1" type="ORF">P3W85_16430</name>
</gene>
<proteinExistence type="predicted"/>
<accession>A0ABT6APJ0</accession>